<dbReference type="EMBL" id="CP006835">
    <property type="protein sequence ID" value="AGZ54097.1"/>
    <property type="molecule type" value="Genomic_DNA"/>
</dbReference>
<evidence type="ECO:0000313" key="2">
    <source>
        <dbReference type="Proteomes" id="UP000017786"/>
    </source>
</evidence>
<dbReference type="HOGENOM" id="CLU_3236281_0_0_11"/>
<sequence>MRAGPAQPQEGAAVQAGLSRVGAHEFVAISVLSHRPQHRHQLG</sequence>
<dbReference type="KEGG" id="mkn:MKAN_07895"/>
<accession>U5WYU1</accession>
<proteinExistence type="predicted"/>
<dbReference type="AlphaFoldDB" id="U5WYU1"/>
<organism evidence="1 2">
    <name type="scientific">Mycobacterium kansasii ATCC 12478</name>
    <dbReference type="NCBI Taxonomy" id="557599"/>
    <lineage>
        <taxon>Bacteria</taxon>
        <taxon>Bacillati</taxon>
        <taxon>Actinomycetota</taxon>
        <taxon>Actinomycetes</taxon>
        <taxon>Mycobacteriales</taxon>
        <taxon>Mycobacteriaceae</taxon>
        <taxon>Mycobacterium</taxon>
    </lineage>
</organism>
<protein>
    <submittedName>
        <fullName evidence="1">Uncharacterized protein</fullName>
    </submittedName>
</protein>
<gene>
    <name evidence="1" type="ORF">MKAN_07895</name>
</gene>
<evidence type="ECO:0000313" key="1">
    <source>
        <dbReference type="EMBL" id="AGZ54097.1"/>
    </source>
</evidence>
<name>U5WYU1_MYCKA</name>
<dbReference type="Proteomes" id="UP000017786">
    <property type="component" value="Chromosome"/>
</dbReference>
<reference evidence="1 2" key="1">
    <citation type="submission" date="2013-10" db="EMBL/GenBank/DDBJ databases">
        <title>Genome sequence of Mycobacterium kansasii.</title>
        <authorList>
            <consortium name="McGill University Mycobacterium genome consortium"/>
            <person name="Veyrier F.J."/>
            <person name="Behr M.A."/>
        </authorList>
    </citation>
    <scope>NUCLEOTIDE SEQUENCE [LARGE SCALE GENOMIC DNA]</scope>
    <source>
        <strain evidence="1 2">ATCC 12478</strain>
    </source>
</reference>